<dbReference type="AlphaFoldDB" id="A0A1Z8JKZ3"/>
<comment type="caution">
    <text evidence="3">The sequence shown here is derived from an EMBL/GenBank/DDBJ whole genome shotgun (WGS) entry which is preliminary data.</text>
</comment>
<keyword evidence="2" id="KW-0175">Coiled coil</keyword>
<dbReference type="SMART" id="SM00268">
    <property type="entry name" value="ACTIN"/>
    <property type="match status" value="1"/>
</dbReference>
<evidence type="ECO:0000313" key="3">
    <source>
        <dbReference type="EMBL" id="OUT21256.1"/>
    </source>
</evidence>
<name>A0A1Z8JKZ3_PICKU</name>
<dbReference type="EMBL" id="NHMM01000005">
    <property type="protein sequence ID" value="OUT21256.1"/>
    <property type="molecule type" value="Genomic_DNA"/>
</dbReference>
<reference evidence="3 4" key="1">
    <citation type="submission" date="2017-05" db="EMBL/GenBank/DDBJ databases">
        <title>The Genome Sequence of Candida krusei Ckrusei653.</title>
        <authorList>
            <person name="Cuomo C."/>
            <person name="Forche A."/>
            <person name="Young S."/>
            <person name="Abouelleil A."/>
            <person name="Cao P."/>
            <person name="Chapman S."/>
            <person name="Cusick C."/>
            <person name="Shea T."/>
            <person name="Nusbaum C."/>
            <person name="Birren B."/>
        </authorList>
    </citation>
    <scope>NUCLEOTIDE SEQUENCE [LARGE SCALE GENOMIC DNA]</scope>
    <source>
        <strain evidence="3 4">Ckrusei653</strain>
    </source>
</reference>
<dbReference type="Pfam" id="PF00022">
    <property type="entry name" value="Actin"/>
    <property type="match status" value="1"/>
</dbReference>
<dbReference type="InterPro" id="IPR043129">
    <property type="entry name" value="ATPase_NBD"/>
</dbReference>
<evidence type="ECO:0008006" key="5">
    <source>
        <dbReference type="Google" id="ProtNLM"/>
    </source>
</evidence>
<dbReference type="VEuPathDB" id="FungiDB:C5L36_0B02720"/>
<sequence>MAPTYKEDSYLIFQPGSVNTLAKFGLEDPLGLPSHTFDTKVYKKKNEMLDADGDQETLYTTENKQGDANEYEEILPIVQGQIVDITALQVFLKSVLHAVLKVEKDETVEKENEENDNSEKEAKEELVMPLENVNLLIVQNSSRWNPFHVESLVKYGFEKLGVHSVSVVPIELCVMFAYGSLANALVIDIGYEKTEILPIVDYQLFSPSKKVVFKGGDHINKSLSKLLPSLSNDQIEELKRSSIFECLSEEDAKKSFFGMEGLIENIEDDEKEDDGVLDIAAIVTSDKSTREILEDTDTKNKKKVETRPNSELETNQFQDTHGNIITVGKERFQGCNELIDSLVFHIYHCLRKIPDLKKRQDCYDNIIFAGKTSKIKGLKEKVMFHLFERYVVLSDNKLLQPQAQFRNDVRPVDDTSLGQVPRHLKIVPKVEYFSEWKKTGFEDCSFLGAQILSKQVFTATNELCMTKDITRNQGHLLFGIFVYNR</sequence>
<organism evidence="3 4">
    <name type="scientific">Pichia kudriavzevii</name>
    <name type="common">Yeast</name>
    <name type="synonym">Issatchenkia orientalis</name>
    <dbReference type="NCBI Taxonomy" id="4909"/>
    <lineage>
        <taxon>Eukaryota</taxon>
        <taxon>Fungi</taxon>
        <taxon>Dikarya</taxon>
        <taxon>Ascomycota</taxon>
        <taxon>Saccharomycotina</taxon>
        <taxon>Pichiomycetes</taxon>
        <taxon>Pichiales</taxon>
        <taxon>Pichiaceae</taxon>
        <taxon>Pichia</taxon>
    </lineage>
</organism>
<evidence type="ECO:0000256" key="1">
    <source>
        <dbReference type="RuleBase" id="RU000487"/>
    </source>
</evidence>
<comment type="similarity">
    <text evidence="1">Belongs to the actin family.</text>
</comment>
<dbReference type="Proteomes" id="UP000195871">
    <property type="component" value="Unassembled WGS sequence"/>
</dbReference>
<feature type="coiled-coil region" evidence="2">
    <location>
        <begin position="101"/>
        <end position="128"/>
    </location>
</feature>
<proteinExistence type="inferred from homology"/>
<evidence type="ECO:0000313" key="4">
    <source>
        <dbReference type="Proteomes" id="UP000195871"/>
    </source>
</evidence>
<accession>A0A1Z8JKZ3</accession>
<dbReference type="PANTHER" id="PTHR11937">
    <property type="entry name" value="ACTIN"/>
    <property type="match status" value="1"/>
</dbReference>
<evidence type="ECO:0000256" key="2">
    <source>
        <dbReference type="SAM" id="Coils"/>
    </source>
</evidence>
<dbReference type="Gene3D" id="3.90.640.60">
    <property type="match status" value="1"/>
</dbReference>
<protein>
    <recommendedName>
        <fullName evidence="5">Actin-like protein ARP9</fullName>
    </recommendedName>
</protein>
<gene>
    <name evidence="3" type="ORF">CAS74_003371</name>
</gene>
<dbReference type="InterPro" id="IPR004000">
    <property type="entry name" value="Actin"/>
</dbReference>
<dbReference type="SUPFAM" id="SSF53067">
    <property type="entry name" value="Actin-like ATPase domain"/>
    <property type="match status" value="2"/>
</dbReference>
<dbReference type="Gene3D" id="3.30.420.40">
    <property type="match status" value="2"/>
</dbReference>